<dbReference type="InterPro" id="IPR042566">
    <property type="entry name" value="L1_C"/>
</dbReference>
<dbReference type="InterPro" id="IPR004244">
    <property type="entry name" value="Transposase_22"/>
</dbReference>
<comment type="caution">
    <text evidence="1">The sequence shown here is derived from an EMBL/GenBank/DDBJ whole genome shotgun (WGS) entry which is preliminary data.</text>
</comment>
<gene>
    <name evidence="1" type="ORF">F7725_027047</name>
</gene>
<dbReference type="Gene3D" id="3.30.70.1820">
    <property type="entry name" value="L1 transposable element, RRM domain"/>
    <property type="match status" value="1"/>
</dbReference>
<sequence length="619" mass="70937">MKSVTTPDGDQVWLLPDFTQAVSKQRAAFTEVRGLLRNCEGVRYGLKYPAIFMITTSGGHEASFSHPKLAKEFVLNKVLKKDFNIPQSCFFRYLQIRSYVRTHFSLGAPQSTWIDDCLIWIPVTGETRITTDQAEAVAFSTLLARRLILFSWKKAAPPSHKRWVEEVMSHLKLEQLKHTTRGSIAKYYKDLVAKIEEKAIAQSAELQIQTTQIRTELRSVVEQVNKRIEVTEGRVSELEAEVSNHSDSITCMTSDNCPLRDCCEDLEARSRRCNIRIIGVKEGREHGKHPSQFVADMLKVSLGLDKPPTLDRAHRALRSRATQDGLPPRAFIVKCHYLSEKESLLKKAIEMKSVTTPDGDQIRLLPDFTQAVSKQRAAFTEVRGLLRNCEGVRYGLKYPAILMITTSGGHEASFSDPKLAKEFVLNKIWTQFRIHFKHKQALIASPILANVHFSPSLTDPSFRLWHGRGIRCVKDLFKNGHFISFEQLKKDFNIPQSCFFRYLQIRSYVRTHFSLAAPQSTWIDDCLNMDPCDRGLETRITTDQAEAVAFSTLLARRLILFSWKKAAPPSHKRWVEEVMSHLKLEQLKHTTRGSIAKYYKVWQPFLSYFENEFSNIKIT</sequence>
<keyword evidence="2" id="KW-1185">Reference proteome</keyword>
<dbReference type="OrthoDB" id="8861212at2759"/>
<name>A0A7J5XCS4_DISMA</name>
<dbReference type="Gene3D" id="3.30.250.20">
    <property type="entry name" value="L1 transposable element, C-terminal domain"/>
    <property type="match status" value="1"/>
</dbReference>
<protein>
    <submittedName>
        <fullName evidence="1">Uncharacterized protein</fullName>
    </submittedName>
</protein>
<accession>A0A7J5XCS4</accession>
<organism evidence="1 2">
    <name type="scientific">Dissostichus mawsoni</name>
    <name type="common">Antarctic cod</name>
    <dbReference type="NCBI Taxonomy" id="36200"/>
    <lineage>
        <taxon>Eukaryota</taxon>
        <taxon>Metazoa</taxon>
        <taxon>Chordata</taxon>
        <taxon>Craniata</taxon>
        <taxon>Vertebrata</taxon>
        <taxon>Euteleostomi</taxon>
        <taxon>Actinopterygii</taxon>
        <taxon>Neopterygii</taxon>
        <taxon>Teleostei</taxon>
        <taxon>Neoteleostei</taxon>
        <taxon>Acanthomorphata</taxon>
        <taxon>Eupercaria</taxon>
        <taxon>Perciformes</taxon>
        <taxon>Notothenioidei</taxon>
        <taxon>Nototheniidae</taxon>
        <taxon>Dissostichus</taxon>
    </lineage>
</organism>
<evidence type="ECO:0000313" key="2">
    <source>
        <dbReference type="Proteomes" id="UP000518266"/>
    </source>
</evidence>
<evidence type="ECO:0000313" key="1">
    <source>
        <dbReference type="EMBL" id="KAF3834489.1"/>
    </source>
</evidence>
<dbReference type="PANTHER" id="PTHR11505">
    <property type="entry name" value="L1 TRANSPOSABLE ELEMENT-RELATED"/>
    <property type="match status" value="1"/>
</dbReference>
<reference evidence="1 2" key="1">
    <citation type="submission" date="2020-03" db="EMBL/GenBank/DDBJ databases">
        <title>Dissostichus mawsoni Genome sequencing and assembly.</title>
        <authorList>
            <person name="Park H."/>
        </authorList>
    </citation>
    <scope>NUCLEOTIDE SEQUENCE [LARGE SCALE GENOMIC DNA]</scope>
    <source>
        <strain evidence="1">DM0001</strain>
        <tissue evidence="1">Muscle</tissue>
    </source>
</reference>
<dbReference type="Proteomes" id="UP000518266">
    <property type="component" value="Unassembled WGS sequence"/>
</dbReference>
<dbReference type="EMBL" id="JAAKFY010000025">
    <property type="protein sequence ID" value="KAF3834489.1"/>
    <property type="molecule type" value="Genomic_DNA"/>
</dbReference>
<dbReference type="AlphaFoldDB" id="A0A7J5XCS4"/>
<proteinExistence type="predicted"/>